<dbReference type="UniPathway" id="UPA00997"/>
<dbReference type="InterPro" id="IPR023332">
    <property type="entry name" value="Proteasome_alpha-type"/>
</dbReference>
<dbReference type="KEGG" id="nano:G5V58_10970"/>
<evidence type="ECO:0000256" key="2">
    <source>
        <dbReference type="ARBA" id="ARBA00022942"/>
    </source>
</evidence>
<keyword evidence="2 3" id="KW-0647">Proteasome</keyword>
<evidence type="ECO:0000313" key="7">
    <source>
        <dbReference type="Proteomes" id="UP000502996"/>
    </source>
</evidence>
<proteinExistence type="inferred from homology"/>
<evidence type="ECO:0000256" key="5">
    <source>
        <dbReference type="SAM" id="MobiDB-lite"/>
    </source>
</evidence>
<dbReference type="SUPFAM" id="SSF56235">
    <property type="entry name" value="N-terminal nucleophile aminohydrolases (Ntn hydrolases)"/>
    <property type="match status" value="1"/>
</dbReference>
<dbReference type="RefSeq" id="WP_165232277.1">
    <property type="nucleotide sequence ID" value="NZ_CP049257.1"/>
</dbReference>
<feature type="region of interest" description="Disordered" evidence="5">
    <location>
        <begin position="222"/>
        <end position="314"/>
    </location>
</feature>
<dbReference type="Gene3D" id="3.60.20.10">
    <property type="entry name" value="Glutamine Phosphoribosylpyrophosphate, subunit 1, domain 1"/>
    <property type="match status" value="1"/>
</dbReference>
<dbReference type="InterPro" id="IPR022296">
    <property type="entry name" value="Proteasome_asu_bac"/>
</dbReference>
<comment type="pathway">
    <text evidence="3">Protein degradation; proteasomal Pup-dependent pathway.</text>
</comment>
<comment type="function">
    <text evidence="3">Component of the proteasome core, a large protease complex with broad specificity involved in protein degradation.</text>
</comment>
<feature type="compositionally biased region" description="Basic and acidic residues" evidence="5">
    <location>
        <begin position="247"/>
        <end position="262"/>
    </location>
</feature>
<dbReference type="EMBL" id="CP049257">
    <property type="protein sequence ID" value="QIG43208.1"/>
    <property type="molecule type" value="Genomic_DNA"/>
</dbReference>
<comment type="activity regulation">
    <text evidence="3">The formation of the proteasomal ATPase ARC-20S proteasome complex, likely via the docking of the C-termini of ARC into the intersubunit pockets in the alpha-rings, may trigger opening of the gate for substrate entry. Interconversion between the open-gate and close-gate conformations leads to a dynamic regulation of the 20S proteasome proteolysis activity.</text>
</comment>
<dbReference type="GO" id="GO:0004298">
    <property type="term" value="F:threonine-type endopeptidase activity"/>
    <property type="evidence" value="ECO:0007669"/>
    <property type="project" value="InterPro"/>
</dbReference>
<reference evidence="6 7" key="1">
    <citation type="submission" date="2020-02" db="EMBL/GenBank/DDBJ databases">
        <title>Full genome sequence of Nocardioides sp. R-3366.</title>
        <authorList>
            <person name="Im W.-T."/>
        </authorList>
    </citation>
    <scope>NUCLEOTIDE SEQUENCE [LARGE SCALE GENOMIC DNA]</scope>
    <source>
        <strain evidence="6 7">R-3366</strain>
    </source>
</reference>
<keyword evidence="6" id="KW-0378">Hydrolase</keyword>
<feature type="compositionally biased region" description="Pro residues" evidence="5">
    <location>
        <begin position="290"/>
        <end position="302"/>
    </location>
</feature>
<dbReference type="InterPro" id="IPR029055">
    <property type="entry name" value="Ntn_hydrolases_N"/>
</dbReference>
<sequence length="314" mass="33999">MSMPFYVSPEQLMKDRADFARKGISRGRSMVAVQYADGILLASENVSQALHKISEIYDRIAFAAVGRYNEFENLRIAGVRLADMRGYAYDRRDVTGRGLANAYAQTLGTIFSSGGEKPYEVEIFVAEIGDTAEQDQIYRLTYDGQVADEHGYAVVGGAADVVSAYLSEHYREGATLTEAVTLAVSALGRTANERGESDDRTIPVKDLEVAVLDRTRARPRKFSRIGPHRLESLLGDRGPTESNPVKEGTERTEEGTEEHTEHPPGPASSDVTPDDPADPTDQTSGDVPPLVDPVAPPPPPSSPGEGDDRPPVAP</sequence>
<dbReference type="PROSITE" id="PS51475">
    <property type="entry name" value="PROTEASOME_ALPHA_2"/>
    <property type="match status" value="1"/>
</dbReference>
<dbReference type="CDD" id="cd01906">
    <property type="entry name" value="proteasome_protease_HslV"/>
    <property type="match status" value="1"/>
</dbReference>
<evidence type="ECO:0000256" key="1">
    <source>
        <dbReference type="ARBA" id="ARBA00022490"/>
    </source>
</evidence>
<dbReference type="GO" id="GO:0005737">
    <property type="term" value="C:cytoplasm"/>
    <property type="evidence" value="ECO:0007669"/>
    <property type="project" value="UniProtKB-SubCell"/>
</dbReference>
<evidence type="ECO:0000313" key="6">
    <source>
        <dbReference type="EMBL" id="QIG43208.1"/>
    </source>
</evidence>
<evidence type="ECO:0000256" key="3">
    <source>
        <dbReference type="HAMAP-Rule" id="MF_00289"/>
    </source>
</evidence>
<dbReference type="HAMAP" id="MF_00289_B">
    <property type="entry name" value="Proteasome_A_B"/>
    <property type="match status" value="1"/>
</dbReference>
<dbReference type="PANTHER" id="PTHR11599">
    <property type="entry name" value="PROTEASOME SUBUNIT ALPHA/BETA"/>
    <property type="match status" value="1"/>
</dbReference>
<evidence type="ECO:0000256" key="4">
    <source>
        <dbReference type="PROSITE-ProRule" id="PRU00808"/>
    </source>
</evidence>
<keyword evidence="7" id="KW-1185">Reference proteome</keyword>
<dbReference type="GO" id="GO:0019773">
    <property type="term" value="C:proteasome core complex, alpha-subunit complex"/>
    <property type="evidence" value="ECO:0007669"/>
    <property type="project" value="UniProtKB-UniRule"/>
</dbReference>
<dbReference type="AlphaFoldDB" id="A0A6G6WD03"/>
<dbReference type="InterPro" id="IPR050115">
    <property type="entry name" value="Proteasome_alpha"/>
</dbReference>
<protein>
    <recommendedName>
        <fullName evidence="3">Proteasome subunit alpha</fullName>
    </recommendedName>
    <alternativeName>
        <fullName evidence="3">20S proteasome alpha subunit</fullName>
    </alternativeName>
    <alternativeName>
        <fullName evidence="3">Proteasome core protein PrcA</fullName>
    </alternativeName>
</protein>
<dbReference type="GO" id="GO:0010498">
    <property type="term" value="P:proteasomal protein catabolic process"/>
    <property type="evidence" value="ECO:0007669"/>
    <property type="project" value="UniProtKB-UniRule"/>
</dbReference>
<organism evidence="6 7">
    <name type="scientific">Nocardioides anomalus</name>
    <dbReference type="NCBI Taxonomy" id="2712223"/>
    <lineage>
        <taxon>Bacteria</taxon>
        <taxon>Bacillati</taxon>
        <taxon>Actinomycetota</taxon>
        <taxon>Actinomycetes</taxon>
        <taxon>Propionibacteriales</taxon>
        <taxon>Nocardioidaceae</taxon>
        <taxon>Nocardioides</taxon>
    </lineage>
</organism>
<dbReference type="NCBIfam" id="TIGR03691">
    <property type="entry name" value="20S_bact_alpha"/>
    <property type="match status" value="1"/>
</dbReference>
<dbReference type="Pfam" id="PF00227">
    <property type="entry name" value="Proteasome"/>
    <property type="match status" value="1"/>
</dbReference>
<dbReference type="InterPro" id="IPR001353">
    <property type="entry name" value="Proteasome_sua/b"/>
</dbReference>
<dbReference type="Proteomes" id="UP000502996">
    <property type="component" value="Chromosome"/>
</dbReference>
<comment type="similarity">
    <text evidence="3 4">Belongs to the peptidase T1A family.</text>
</comment>
<gene>
    <name evidence="3 6" type="primary">prcA</name>
    <name evidence="6" type="ORF">G5V58_10970</name>
</gene>
<comment type="subcellular location">
    <subcellularLocation>
        <location evidence="3">Cytoplasm</location>
    </subcellularLocation>
</comment>
<name>A0A6G6WD03_9ACTN</name>
<keyword evidence="1 3" id="KW-0963">Cytoplasm</keyword>
<accession>A0A6G6WD03</accession>
<comment type="subunit">
    <text evidence="3">The 20S proteasome core is composed of 14 alpha and 14 beta subunits that assemble into four stacked heptameric rings, resulting in a barrel-shaped structure. The two inner rings, each composed of seven catalytic beta subunits, are sandwiched by two outer rings, each composed of seven alpha subunits. The catalytic chamber with the active sites is on the inside of the barrel. Has a gated structure, the ends of the cylinder being occluded by the N-termini of the alpha-subunits. Is capped by the proteasome-associated ATPase, ARC.</text>
</comment>
<dbReference type="GO" id="GO:0019941">
    <property type="term" value="P:modification-dependent protein catabolic process"/>
    <property type="evidence" value="ECO:0007669"/>
    <property type="project" value="UniProtKB-UniRule"/>
</dbReference>
<feature type="compositionally biased region" description="Low complexity" evidence="5">
    <location>
        <begin position="279"/>
        <end position="289"/>
    </location>
</feature>